<keyword evidence="3 5" id="KW-0238">DNA-binding</keyword>
<feature type="DNA-binding region" description="H-T-H motif" evidence="5">
    <location>
        <begin position="18"/>
        <end position="37"/>
    </location>
</feature>
<sequence>MLEAAVARADQDGLEAFSMRRLAQELGVVPMALYKHVASKDELLDGMVDLVFAEIAAPEIGGDWSAEIRRRALSARDALGRHGWAIGIMETRSPGPANLHNHNAVMGCLREAGFPFEAAIHAYSVLDAYTYGFALQEKTLGFETPQSAGEAARRRAQANAALLDVYPHLAEIVTRLPETGYDPAVEFAWGLDLILDGLERRRHAGRR</sequence>
<evidence type="ECO:0000256" key="2">
    <source>
        <dbReference type="ARBA" id="ARBA00023015"/>
    </source>
</evidence>
<dbReference type="Proteomes" id="UP000321805">
    <property type="component" value="Chromosome"/>
</dbReference>
<dbReference type="Pfam" id="PF00440">
    <property type="entry name" value="TetR_N"/>
    <property type="match status" value="1"/>
</dbReference>
<dbReference type="InterPro" id="IPR050109">
    <property type="entry name" value="HTH-type_TetR-like_transc_reg"/>
</dbReference>
<dbReference type="PANTHER" id="PTHR30055:SF151">
    <property type="entry name" value="TRANSCRIPTIONAL REGULATORY PROTEIN"/>
    <property type="match status" value="1"/>
</dbReference>
<dbReference type="SUPFAM" id="SSF46689">
    <property type="entry name" value="Homeodomain-like"/>
    <property type="match status" value="1"/>
</dbReference>
<dbReference type="AlphaFoldDB" id="A0A5B8UDA6"/>
<name>A0A5B8UDA6_9ACTN</name>
<dbReference type="GO" id="GO:0046677">
    <property type="term" value="P:response to antibiotic"/>
    <property type="evidence" value="ECO:0007669"/>
    <property type="project" value="InterPro"/>
</dbReference>
<dbReference type="Gene3D" id="1.10.10.60">
    <property type="entry name" value="Homeodomain-like"/>
    <property type="match status" value="1"/>
</dbReference>
<dbReference type="Pfam" id="PF02909">
    <property type="entry name" value="TetR_C_1"/>
    <property type="match status" value="1"/>
</dbReference>
<protein>
    <submittedName>
        <fullName evidence="7">TetR/AcrR family transcriptional regulator</fullName>
    </submittedName>
</protein>
<organism evidence="7 8">
    <name type="scientific">Baekduia soli</name>
    <dbReference type="NCBI Taxonomy" id="496014"/>
    <lineage>
        <taxon>Bacteria</taxon>
        <taxon>Bacillati</taxon>
        <taxon>Actinomycetota</taxon>
        <taxon>Thermoleophilia</taxon>
        <taxon>Solirubrobacterales</taxon>
        <taxon>Baekduiaceae</taxon>
        <taxon>Baekduia</taxon>
    </lineage>
</organism>
<evidence type="ECO:0000313" key="7">
    <source>
        <dbReference type="EMBL" id="QEC50671.1"/>
    </source>
</evidence>
<reference evidence="7 8" key="1">
    <citation type="journal article" date="2018" name="J. Microbiol.">
        <title>Baekduia soli gen. nov., sp. nov., a novel bacterium isolated from the soil of Baekdu Mountain and proposal of a novel family name, Baekduiaceae fam. nov.</title>
        <authorList>
            <person name="An D.S."/>
            <person name="Siddiqi M.Z."/>
            <person name="Kim K.H."/>
            <person name="Yu H.S."/>
            <person name="Im W.T."/>
        </authorList>
    </citation>
    <scope>NUCLEOTIDE SEQUENCE [LARGE SCALE GENOMIC DNA]</scope>
    <source>
        <strain evidence="7 8">BR7-21</strain>
    </source>
</reference>
<keyword evidence="2" id="KW-0805">Transcription regulation</keyword>
<feature type="domain" description="HTH tetR-type" evidence="6">
    <location>
        <begin position="1"/>
        <end position="55"/>
    </location>
</feature>
<dbReference type="KEGG" id="bsol:FSW04_06475"/>
<accession>A0A5B8UDA6</accession>
<dbReference type="PRINTS" id="PR00400">
    <property type="entry name" value="TETREPRESSOR"/>
</dbReference>
<evidence type="ECO:0000256" key="1">
    <source>
        <dbReference type="ARBA" id="ARBA00022491"/>
    </source>
</evidence>
<dbReference type="InterPro" id="IPR003012">
    <property type="entry name" value="Tet_transcr_reg_TetR"/>
</dbReference>
<evidence type="ECO:0000256" key="3">
    <source>
        <dbReference type="ARBA" id="ARBA00023125"/>
    </source>
</evidence>
<dbReference type="SUPFAM" id="SSF48498">
    <property type="entry name" value="Tetracyclin repressor-like, C-terminal domain"/>
    <property type="match status" value="1"/>
</dbReference>
<dbReference type="GO" id="GO:0045892">
    <property type="term" value="P:negative regulation of DNA-templated transcription"/>
    <property type="evidence" value="ECO:0007669"/>
    <property type="project" value="InterPro"/>
</dbReference>
<keyword evidence="1" id="KW-0678">Repressor</keyword>
<dbReference type="InterPro" id="IPR004111">
    <property type="entry name" value="Repressor_TetR_C"/>
</dbReference>
<dbReference type="PANTHER" id="PTHR30055">
    <property type="entry name" value="HTH-TYPE TRANSCRIPTIONAL REGULATOR RUTR"/>
    <property type="match status" value="1"/>
</dbReference>
<dbReference type="PROSITE" id="PS50977">
    <property type="entry name" value="HTH_TETR_2"/>
    <property type="match status" value="1"/>
</dbReference>
<keyword evidence="8" id="KW-1185">Reference proteome</keyword>
<dbReference type="GO" id="GO:0003700">
    <property type="term" value="F:DNA-binding transcription factor activity"/>
    <property type="evidence" value="ECO:0007669"/>
    <property type="project" value="TreeGrafter"/>
</dbReference>
<evidence type="ECO:0000256" key="4">
    <source>
        <dbReference type="ARBA" id="ARBA00023163"/>
    </source>
</evidence>
<dbReference type="InterPro" id="IPR009057">
    <property type="entry name" value="Homeodomain-like_sf"/>
</dbReference>
<keyword evidence="4" id="KW-0804">Transcription</keyword>
<dbReference type="InterPro" id="IPR036271">
    <property type="entry name" value="Tet_transcr_reg_TetR-rel_C_sf"/>
</dbReference>
<dbReference type="EMBL" id="CP042430">
    <property type="protein sequence ID" value="QEC50671.1"/>
    <property type="molecule type" value="Genomic_DNA"/>
</dbReference>
<dbReference type="InterPro" id="IPR001647">
    <property type="entry name" value="HTH_TetR"/>
</dbReference>
<evidence type="ECO:0000313" key="8">
    <source>
        <dbReference type="Proteomes" id="UP000321805"/>
    </source>
</evidence>
<evidence type="ECO:0000259" key="6">
    <source>
        <dbReference type="PROSITE" id="PS50977"/>
    </source>
</evidence>
<dbReference type="OrthoDB" id="329481at2"/>
<dbReference type="GO" id="GO:0000976">
    <property type="term" value="F:transcription cis-regulatory region binding"/>
    <property type="evidence" value="ECO:0007669"/>
    <property type="project" value="TreeGrafter"/>
</dbReference>
<dbReference type="Gene3D" id="1.10.357.10">
    <property type="entry name" value="Tetracycline Repressor, domain 2"/>
    <property type="match status" value="1"/>
</dbReference>
<evidence type="ECO:0000256" key="5">
    <source>
        <dbReference type="PROSITE-ProRule" id="PRU00335"/>
    </source>
</evidence>
<proteinExistence type="predicted"/>
<gene>
    <name evidence="7" type="ORF">FSW04_06475</name>
</gene>